<dbReference type="Proteomes" id="UP000002931">
    <property type="component" value="Unassembled WGS sequence"/>
</dbReference>
<dbReference type="STRING" id="314271.RB2654_14890"/>
<gene>
    <name evidence="2" type="ORF">RB2654_14890</name>
</gene>
<accession>A3VH27</accession>
<dbReference type="EMBL" id="AAMT01000008">
    <property type="protein sequence ID" value="EAQ12582.1"/>
    <property type="molecule type" value="Genomic_DNA"/>
</dbReference>
<keyword evidence="1" id="KW-0472">Membrane</keyword>
<protein>
    <submittedName>
        <fullName evidence="2">Uncharacterized protein</fullName>
    </submittedName>
</protein>
<name>A3VH27_9RHOB</name>
<dbReference type="HOGENOM" id="CLU_2633914_0_0_5"/>
<comment type="caution">
    <text evidence="2">The sequence shown here is derived from an EMBL/GenBank/DDBJ whole genome shotgun (WGS) entry which is preliminary data.</text>
</comment>
<keyword evidence="1" id="KW-1133">Transmembrane helix</keyword>
<keyword evidence="1" id="KW-0812">Transmembrane</keyword>
<dbReference type="AlphaFoldDB" id="A3VH27"/>
<feature type="transmembrane region" description="Helical" evidence="1">
    <location>
        <begin position="24"/>
        <end position="42"/>
    </location>
</feature>
<proteinExistence type="predicted"/>
<evidence type="ECO:0000313" key="3">
    <source>
        <dbReference type="Proteomes" id="UP000002931"/>
    </source>
</evidence>
<evidence type="ECO:0000256" key="1">
    <source>
        <dbReference type="SAM" id="Phobius"/>
    </source>
</evidence>
<sequence>MRTANTKEAANEARRTTRDRPSGWMLLIAGVILIGVAINFALDAEGGSYVSPILFGLIGLLNVVFGLRNLRMARTGA</sequence>
<organism evidence="2 3">
    <name type="scientific">Maritimibacter alkaliphilus HTCC2654</name>
    <dbReference type="NCBI Taxonomy" id="314271"/>
    <lineage>
        <taxon>Bacteria</taxon>
        <taxon>Pseudomonadati</taxon>
        <taxon>Pseudomonadota</taxon>
        <taxon>Alphaproteobacteria</taxon>
        <taxon>Rhodobacterales</taxon>
        <taxon>Roseobacteraceae</taxon>
        <taxon>Maritimibacter</taxon>
    </lineage>
</organism>
<evidence type="ECO:0000313" key="2">
    <source>
        <dbReference type="EMBL" id="EAQ12582.1"/>
    </source>
</evidence>
<reference evidence="2 3" key="1">
    <citation type="journal article" date="2010" name="J. Bacteriol.">
        <title>Genome sequences of Pelagibaca bermudensis HTCC2601T and Maritimibacter alkaliphilus HTCC2654T, the type strains of two marine Roseobacter genera.</title>
        <authorList>
            <person name="Thrash J.C."/>
            <person name="Cho J.C."/>
            <person name="Ferriera S."/>
            <person name="Johnson J."/>
            <person name="Vergin K.L."/>
            <person name="Giovannoni S.J."/>
        </authorList>
    </citation>
    <scope>NUCLEOTIDE SEQUENCE [LARGE SCALE GENOMIC DNA]</scope>
    <source>
        <strain evidence="2 3">HTCC2654</strain>
    </source>
</reference>
<keyword evidence="3" id="KW-1185">Reference proteome</keyword>
<feature type="transmembrane region" description="Helical" evidence="1">
    <location>
        <begin position="48"/>
        <end position="67"/>
    </location>
</feature>